<organism evidence="2 3">
    <name type="scientific">Candidatus Nitrosopumilus salarius BD31</name>
    <dbReference type="NCBI Taxonomy" id="859350"/>
    <lineage>
        <taxon>Archaea</taxon>
        <taxon>Nitrososphaerota</taxon>
        <taxon>Nitrososphaeria</taxon>
        <taxon>Nitrosopumilales</taxon>
        <taxon>Nitrosopumilaceae</taxon>
        <taxon>Nitrosopumilus</taxon>
    </lineage>
</organism>
<gene>
    <name evidence="2" type="ORF">BD31_I2057</name>
</gene>
<dbReference type="RefSeq" id="WP_008300566.1">
    <property type="nucleotide sequence ID" value="NZ_AEXL02000122.1"/>
</dbReference>
<keyword evidence="1" id="KW-0812">Transmembrane</keyword>
<evidence type="ECO:0000313" key="3">
    <source>
        <dbReference type="Proteomes" id="UP000003423"/>
    </source>
</evidence>
<keyword evidence="1" id="KW-0472">Membrane</keyword>
<protein>
    <submittedName>
        <fullName evidence="2">Uncharacterized protein</fullName>
    </submittedName>
</protein>
<evidence type="ECO:0000313" key="2">
    <source>
        <dbReference type="EMBL" id="EIJ65428.1"/>
    </source>
</evidence>
<reference evidence="2 3" key="1">
    <citation type="journal article" date="2012" name="J. Bacteriol.">
        <title>Genome sequence of "Candidatus Nitrosopumilus salaria" BD31, an ammonia-oxidizing archaeon from the San Francisco Bay estuary.</title>
        <authorList>
            <person name="Mosier A.C."/>
            <person name="Allen E.E."/>
            <person name="Kim M."/>
            <person name="Ferriera S."/>
            <person name="Francis C.A."/>
        </authorList>
    </citation>
    <scope>NUCLEOTIDE SEQUENCE [LARGE SCALE GENOMIC DNA]</scope>
    <source>
        <strain evidence="2 3">BD31</strain>
    </source>
</reference>
<comment type="caution">
    <text evidence="2">The sequence shown here is derived from an EMBL/GenBank/DDBJ whole genome shotgun (WGS) entry which is preliminary data.</text>
</comment>
<dbReference type="AlphaFoldDB" id="I3D135"/>
<dbReference type="PATRIC" id="fig|859350.6.peg.1514"/>
<name>I3D135_9ARCH</name>
<dbReference type="EMBL" id="AEXL02000122">
    <property type="protein sequence ID" value="EIJ65428.1"/>
    <property type="molecule type" value="Genomic_DNA"/>
</dbReference>
<feature type="transmembrane region" description="Helical" evidence="1">
    <location>
        <begin position="33"/>
        <end position="55"/>
    </location>
</feature>
<evidence type="ECO:0000256" key="1">
    <source>
        <dbReference type="SAM" id="Phobius"/>
    </source>
</evidence>
<keyword evidence="3" id="KW-1185">Reference proteome</keyword>
<keyword evidence="1" id="KW-1133">Transmembrane helix</keyword>
<sequence>MELPNIIAGIIIILIGVGIIFVGNYFSKKIGMLHIVIYFMASFVIFGGVLILFLYDKASIF</sequence>
<dbReference type="Proteomes" id="UP000003423">
    <property type="component" value="Unassembled WGS sequence"/>
</dbReference>
<proteinExistence type="predicted"/>
<accession>I3D135</accession>
<feature type="transmembrane region" description="Helical" evidence="1">
    <location>
        <begin position="6"/>
        <end position="26"/>
    </location>
</feature>